<feature type="compositionally biased region" description="Pro residues" evidence="2">
    <location>
        <begin position="47"/>
        <end position="57"/>
    </location>
</feature>
<evidence type="ECO:0000313" key="4">
    <source>
        <dbReference type="EMBL" id="CAJ1385018.1"/>
    </source>
</evidence>
<feature type="transmembrane region" description="Helical" evidence="3">
    <location>
        <begin position="6"/>
        <end position="28"/>
    </location>
</feature>
<reference evidence="4" key="1">
    <citation type="submission" date="2023-08" db="EMBL/GenBank/DDBJ databases">
        <authorList>
            <person name="Chen Y."/>
            <person name="Shah S."/>
            <person name="Dougan E. K."/>
            <person name="Thang M."/>
            <person name="Chan C."/>
        </authorList>
    </citation>
    <scope>NUCLEOTIDE SEQUENCE</scope>
</reference>
<keyword evidence="3" id="KW-0472">Membrane</keyword>
<keyword evidence="3" id="KW-1133">Transmembrane helix</keyword>
<gene>
    <name evidence="4" type="ORF">EVOR1521_LOCUS11713</name>
</gene>
<evidence type="ECO:0000256" key="1">
    <source>
        <dbReference type="SAM" id="Coils"/>
    </source>
</evidence>
<organism evidence="4 5">
    <name type="scientific">Effrenium voratum</name>
    <dbReference type="NCBI Taxonomy" id="2562239"/>
    <lineage>
        <taxon>Eukaryota</taxon>
        <taxon>Sar</taxon>
        <taxon>Alveolata</taxon>
        <taxon>Dinophyceae</taxon>
        <taxon>Suessiales</taxon>
        <taxon>Symbiodiniaceae</taxon>
        <taxon>Effrenium</taxon>
    </lineage>
</organism>
<keyword evidence="5" id="KW-1185">Reference proteome</keyword>
<dbReference type="Proteomes" id="UP001178507">
    <property type="component" value="Unassembled WGS sequence"/>
</dbReference>
<evidence type="ECO:0000256" key="2">
    <source>
        <dbReference type="SAM" id="MobiDB-lite"/>
    </source>
</evidence>
<keyword evidence="1" id="KW-0175">Coiled coil</keyword>
<feature type="coiled-coil region" evidence="1">
    <location>
        <begin position="124"/>
        <end position="204"/>
    </location>
</feature>
<feature type="region of interest" description="Disordered" evidence="2">
    <location>
        <begin position="39"/>
        <end position="84"/>
    </location>
</feature>
<comment type="caution">
    <text evidence="4">The sequence shown here is derived from an EMBL/GenBank/DDBJ whole genome shotgun (WGS) entry which is preliminary data.</text>
</comment>
<dbReference type="AlphaFoldDB" id="A0AA36IC60"/>
<proteinExistence type="predicted"/>
<evidence type="ECO:0000313" key="5">
    <source>
        <dbReference type="Proteomes" id="UP001178507"/>
    </source>
</evidence>
<feature type="compositionally biased region" description="Low complexity" evidence="2">
    <location>
        <begin position="58"/>
        <end position="69"/>
    </location>
</feature>
<dbReference type="EMBL" id="CAUJNA010001180">
    <property type="protein sequence ID" value="CAJ1385018.1"/>
    <property type="molecule type" value="Genomic_DNA"/>
</dbReference>
<protein>
    <submittedName>
        <fullName evidence="4">Uncharacterized protein</fullName>
    </submittedName>
</protein>
<name>A0AA36IC60_9DINO</name>
<evidence type="ECO:0000256" key="3">
    <source>
        <dbReference type="SAM" id="Phobius"/>
    </source>
</evidence>
<accession>A0AA36IC60</accession>
<keyword evidence="3" id="KW-0812">Transmembrane</keyword>
<sequence>MARRTALPGLMAVLALLCATQVCFFGYFGRSGLELRAKAEPTKTKPSAPPSPPPPMVVAPKPASASAPVEDAKEAPKPVETNEDPLEALAVSREKMSKELLALAKSMGLETNTTKSDLDVRDLIAQAKTKGAEEMKKLKELDARLVRAELQLMLSESNPELSDFALVTQAAAQGKKLKEAMAKISSLEASLDASEQRANDLLAAMKDMGGKLGVGGFNGLMQFFMSEEAANQVRELIWVHGAAGRLCCNFRRCRCSRAGPQEQLLPWELRQPDSRELRWQPELLCWEVPMLACLA</sequence>